<feature type="transmembrane region" description="Helical" evidence="7">
    <location>
        <begin position="32"/>
        <end position="54"/>
    </location>
</feature>
<organism evidence="9 10">
    <name type="scientific">Blastopirellula marina</name>
    <dbReference type="NCBI Taxonomy" id="124"/>
    <lineage>
        <taxon>Bacteria</taxon>
        <taxon>Pseudomonadati</taxon>
        <taxon>Planctomycetota</taxon>
        <taxon>Planctomycetia</taxon>
        <taxon>Pirellulales</taxon>
        <taxon>Pirellulaceae</taxon>
        <taxon>Blastopirellula</taxon>
    </lineage>
</organism>
<dbReference type="GO" id="GO:0005886">
    <property type="term" value="C:plasma membrane"/>
    <property type="evidence" value="ECO:0007669"/>
    <property type="project" value="TreeGrafter"/>
</dbReference>
<feature type="transmembrane region" description="Helical" evidence="7">
    <location>
        <begin position="526"/>
        <end position="559"/>
    </location>
</feature>
<dbReference type="PANTHER" id="PTHR43652">
    <property type="entry name" value="BASIC AMINO ACID ANTIPORTER YFCC-RELATED"/>
    <property type="match status" value="1"/>
</dbReference>
<evidence type="ECO:0000256" key="4">
    <source>
        <dbReference type="ARBA" id="ARBA00022737"/>
    </source>
</evidence>
<dbReference type="Pfam" id="PF03600">
    <property type="entry name" value="CitMHS"/>
    <property type="match status" value="1"/>
</dbReference>
<feature type="domain" description="RCK C-terminal" evidence="8">
    <location>
        <begin position="329"/>
        <end position="416"/>
    </location>
</feature>
<evidence type="ECO:0000256" key="2">
    <source>
        <dbReference type="ARBA" id="ARBA00022448"/>
    </source>
</evidence>
<proteinExistence type="predicted"/>
<feature type="transmembrane region" description="Helical" evidence="7">
    <location>
        <begin position="6"/>
        <end position="25"/>
    </location>
</feature>
<reference evidence="9 10" key="1">
    <citation type="submission" date="2018-02" db="EMBL/GenBank/DDBJ databases">
        <title>Comparative genomes isolates from brazilian mangrove.</title>
        <authorList>
            <person name="Araujo J.E."/>
            <person name="Taketani R.G."/>
            <person name="Silva M.C.P."/>
            <person name="Loureco M.V."/>
            <person name="Andreote F.D."/>
        </authorList>
    </citation>
    <scope>NUCLEOTIDE SEQUENCE [LARGE SCALE GENOMIC DNA]</scope>
    <source>
        <strain evidence="9 10">Nap-Phe MGV</strain>
    </source>
</reference>
<keyword evidence="4" id="KW-0677">Repeat</keyword>
<evidence type="ECO:0000256" key="6">
    <source>
        <dbReference type="ARBA" id="ARBA00023136"/>
    </source>
</evidence>
<evidence type="ECO:0000256" key="7">
    <source>
        <dbReference type="SAM" id="Phobius"/>
    </source>
</evidence>
<evidence type="ECO:0000259" key="8">
    <source>
        <dbReference type="PROSITE" id="PS51202"/>
    </source>
</evidence>
<evidence type="ECO:0000256" key="3">
    <source>
        <dbReference type="ARBA" id="ARBA00022692"/>
    </source>
</evidence>
<dbReference type="InterPro" id="IPR051679">
    <property type="entry name" value="DASS-Related_Transporters"/>
</dbReference>
<dbReference type="Proteomes" id="UP000237819">
    <property type="component" value="Unassembled WGS sequence"/>
</dbReference>
<keyword evidence="5 7" id="KW-1133">Transmembrane helix</keyword>
<dbReference type="PANTHER" id="PTHR43652:SF2">
    <property type="entry name" value="BASIC AMINO ACID ANTIPORTER YFCC-RELATED"/>
    <property type="match status" value="1"/>
</dbReference>
<feature type="transmembrane region" description="Helical" evidence="7">
    <location>
        <begin position="609"/>
        <end position="629"/>
    </location>
</feature>
<evidence type="ECO:0000313" key="9">
    <source>
        <dbReference type="EMBL" id="PQO44991.1"/>
    </source>
</evidence>
<name>A0A2S8GL03_9BACT</name>
<dbReference type="InterPro" id="IPR036721">
    <property type="entry name" value="RCK_C_sf"/>
</dbReference>
<keyword evidence="3 7" id="KW-0812">Transmembrane</keyword>
<keyword evidence="2" id="KW-0813">Transport</keyword>
<dbReference type="FunFam" id="3.30.70.1450:FF:000009">
    <property type="entry name" value="SLC13 family permease"/>
    <property type="match status" value="1"/>
</dbReference>
<feature type="transmembrane region" description="Helical" evidence="7">
    <location>
        <begin position="145"/>
        <end position="165"/>
    </location>
</feature>
<sequence length="635" mass="68057">MIPEFLHPWLAIATTVSVFVTLQVTRRIPIDLLFLLALVFLVLTGVLAPATAISGFASRAVLAISALLVVAAGLRSTGVLDWIGNMLLGNVKSEKSALRRIAWPIVASSAFILNTALVAMMMPVLIDWCRQRNFSPSKLLLPLSYLTILGGVCTLIGTSTTLVVNDQLRLSHTAMQTEIAELEGQTPPNAAAIANRQKALPKIAPMGFFEIGMVGLPCAIAGSLFLILVGQRLLPGSPDLIEQLGDQRREYLVEMQVLPECRLVNKTVEEAGLRNLHGLYLIEIDRSGDIVTPVAPGDQIRSGDRLVFTGVVSTIVDLEKIPGLVPAADQTYEFHPSSRQQRHLTEVVLSRTSPLIGSTVRKANFRALYNAAVIAVHRNGVRLTNKIGNIELEPGDTLLLQTRGDFIAQQRNSRDFYLVSSVEGAEPRRHDRSWLAGGLMTVLILWMTLASLVGGGGLADPAIAALSIAALMVLTQCVKSSDARAAVDLQVVVTIAAALGLGSALWQSGAAEMIANWLVQMVGQRPYLLLVVIYLLAMLFTEMITNAAVAALLLPIAIAVAIAGDLNPRPFIMAIALAASLSFLTPIGYQTNLMVMGPGGYKPRDYLVAGIPLALIVAATALTLIPLIWPLTLGQ</sequence>
<gene>
    <name evidence="9" type="ORF">C5Y93_15770</name>
</gene>
<accession>A0A2S8GL03</accession>
<dbReference type="SUPFAM" id="SSF116726">
    <property type="entry name" value="TrkA C-terminal domain-like"/>
    <property type="match status" value="2"/>
</dbReference>
<dbReference type="InterPro" id="IPR031312">
    <property type="entry name" value="Na/sul_symport_CS"/>
</dbReference>
<evidence type="ECO:0000256" key="1">
    <source>
        <dbReference type="ARBA" id="ARBA00004141"/>
    </source>
</evidence>
<dbReference type="AlphaFoldDB" id="A0A2S8GL03"/>
<dbReference type="PROSITE" id="PS51202">
    <property type="entry name" value="RCK_C"/>
    <property type="match status" value="2"/>
</dbReference>
<feature type="transmembrane region" description="Helical" evidence="7">
    <location>
        <begin position="485"/>
        <end position="506"/>
    </location>
</feature>
<dbReference type="Pfam" id="PF02080">
    <property type="entry name" value="TrkA_C"/>
    <property type="match status" value="2"/>
</dbReference>
<dbReference type="RefSeq" id="WP_105336391.1">
    <property type="nucleotide sequence ID" value="NZ_PUHZ01000016.1"/>
</dbReference>
<dbReference type="InterPro" id="IPR004680">
    <property type="entry name" value="Cit_transptr-like_dom"/>
</dbReference>
<evidence type="ECO:0000256" key="5">
    <source>
        <dbReference type="ARBA" id="ARBA00022989"/>
    </source>
</evidence>
<dbReference type="PROSITE" id="PS01271">
    <property type="entry name" value="NA_SULFATE"/>
    <property type="match status" value="1"/>
</dbReference>
<feature type="transmembrane region" description="Helical" evidence="7">
    <location>
        <begin position="60"/>
        <end position="80"/>
    </location>
</feature>
<keyword evidence="6 7" id="KW-0472">Membrane</keyword>
<protein>
    <submittedName>
        <fullName evidence="9">SLC13 family permease</fullName>
    </submittedName>
</protein>
<dbReference type="EMBL" id="PUHZ01000016">
    <property type="protein sequence ID" value="PQO44991.1"/>
    <property type="molecule type" value="Genomic_DNA"/>
</dbReference>
<evidence type="ECO:0000313" key="10">
    <source>
        <dbReference type="Proteomes" id="UP000237819"/>
    </source>
</evidence>
<dbReference type="OrthoDB" id="9765532at2"/>
<feature type="domain" description="RCK C-terminal" evidence="8">
    <location>
        <begin position="239"/>
        <end position="324"/>
    </location>
</feature>
<dbReference type="InterPro" id="IPR006037">
    <property type="entry name" value="RCK_C"/>
</dbReference>
<dbReference type="GO" id="GO:0008324">
    <property type="term" value="F:monoatomic cation transmembrane transporter activity"/>
    <property type="evidence" value="ECO:0007669"/>
    <property type="project" value="InterPro"/>
</dbReference>
<feature type="transmembrane region" description="Helical" evidence="7">
    <location>
        <begin position="571"/>
        <end position="589"/>
    </location>
</feature>
<comment type="caution">
    <text evidence="9">The sequence shown here is derived from an EMBL/GenBank/DDBJ whole genome shotgun (WGS) entry which is preliminary data.</text>
</comment>
<dbReference type="GO" id="GO:0006813">
    <property type="term" value="P:potassium ion transport"/>
    <property type="evidence" value="ECO:0007669"/>
    <property type="project" value="InterPro"/>
</dbReference>
<comment type="subcellular location">
    <subcellularLocation>
        <location evidence="1">Membrane</location>
        <topology evidence="1">Multi-pass membrane protein</topology>
    </subcellularLocation>
</comment>
<dbReference type="Gene3D" id="3.30.70.1450">
    <property type="entry name" value="Regulator of K+ conductance, C-terminal domain"/>
    <property type="match status" value="2"/>
</dbReference>
<feature type="transmembrane region" description="Helical" evidence="7">
    <location>
        <begin position="101"/>
        <end position="125"/>
    </location>
</feature>